<evidence type="ECO:0000313" key="6">
    <source>
        <dbReference type="Proteomes" id="UP000235122"/>
    </source>
</evidence>
<dbReference type="SMART" id="SM00479">
    <property type="entry name" value="EXOIII"/>
    <property type="match status" value="1"/>
</dbReference>
<evidence type="ECO:0000313" key="5">
    <source>
        <dbReference type="EMBL" id="PKY72755.1"/>
    </source>
</evidence>
<dbReference type="InterPro" id="IPR012337">
    <property type="entry name" value="RNaseH-like_sf"/>
</dbReference>
<gene>
    <name evidence="5" type="ORF">CYJ19_03695</name>
</gene>
<feature type="domain" description="Exonuclease" evidence="4">
    <location>
        <begin position="35"/>
        <end position="219"/>
    </location>
</feature>
<keyword evidence="1" id="KW-0540">Nuclease</keyword>
<comment type="caution">
    <text evidence="5">The sequence shown here is derived from an EMBL/GenBank/DDBJ whole genome shotgun (WGS) entry which is preliminary data.</text>
</comment>
<dbReference type="EMBL" id="PKKO01000002">
    <property type="protein sequence ID" value="PKY72755.1"/>
    <property type="molecule type" value="Genomic_DNA"/>
</dbReference>
<proteinExistence type="predicted"/>
<dbReference type="Pfam" id="PF00929">
    <property type="entry name" value="RNase_T"/>
    <property type="match status" value="1"/>
</dbReference>
<reference evidence="5 6" key="1">
    <citation type="submission" date="2017-12" db="EMBL/GenBank/DDBJ databases">
        <title>Phylogenetic diversity of female urinary microbiome.</title>
        <authorList>
            <person name="Thomas-White K."/>
            <person name="Wolfe A.J."/>
        </authorList>
    </citation>
    <scope>NUCLEOTIDE SEQUENCE [LARGE SCALE GENOMIC DNA]</scope>
    <source>
        <strain evidence="5 6">UMB0402</strain>
    </source>
</reference>
<dbReference type="PANTHER" id="PTHR30231:SF4">
    <property type="entry name" value="PROTEIN NEN2"/>
    <property type="match status" value="1"/>
</dbReference>
<evidence type="ECO:0000256" key="2">
    <source>
        <dbReference type="ARBA" id="ARBA00022801"/>
    </source>
</evidence>
<keyword evidence="6" id="KW-1185">Reference proteome</keyword>
<protein>
    <submittedName>
        <fullName evidence="5">DNA polymerase III subunit epsilon</fullName>
    </submittedName>
</protein>
<accession>A0A2I1INQ6</accession>
<dbReference type="InterPro" id="IPR013520">
    <property type="entry name" value="Ribonucl_H"/>
</dbReference>
<organism evidence="5 6">
    <name type="scientific">Winkia neuii</name>
    <dbReference type="NCBI Taxonomy" id="33007"/>
    <lineage>
        <taxon>Bacteria</taxon>
        <taxon>Bacillati</taxon>
        <taxon>Actinomycetota</taxon>
        <taxon>Actinomycetes</taxon>
        <taxon>Actinomycetales</taxon>
        <taxon>Actinomycetaceae</taxon>
        <taxon>Winkia</taxon>
    </lineage>
</organism>
<evidence type="ECO:0000256" key="3">
    <source>
        <dbReference type="ARBA" id="ARBA00022839"/>
    </source>
</evidence>
<dbReference type="CDD" id="cd06127">
    <property type="entry name" value="DEDDh"/>
    <property type="match status" value="1"/>
</dbReference>
<dbReference type="Proteomes" id="UP000235122">
    <property type="component" value="Unassembled WGS sequence"/>
</dbReference>
<dbReference type="GO" id="GO:0005829">
    <property type="term" value="C:cytosol"/>
    <property type="evidence" value="ECO:0007669"/>
    <property type="project" value="TreeGrafter"/>
</dbReference>
<dbReference type="STRING" id="33007.HMPREF3198_01486"/>
<keyword evidence="2" id="KW-0378">Hydrolase</keyword>
<dbReference type="InterPro" id="IPR036397">
    <property type="entry name" value="RNaseH_sf"/>
</dbReference>
<dbReference type="RefSeq" id="WP_081638882.1">
    <property type="nucleotide sequence ID" value="NZ_JASOXK010000002.1"/>
</dbReference>
<sequence length="270" mass="29932">MYVHSSEISRSERTLKIVKNDGANVTPLEAWQNTRVLGFDTETTGTNPREDRIITASLIGRLSPSESTNCSERSWIVNPGVPIPPASRAVHGMSSEFVEANGMEPAEALSEIAATIAEETSAGSVLVIFNASYDLTILESELARYNLPALRHRVDTGHVPVFDPLVLDRAFVPRRRGKRRLADLLKHYAVEMPDGLHNAGVDAAATLNLANVMLTFHRQFAEVSPEQINALQKAAHEQWAVDFETFLRERRGDGVHIDRNWPLAEGMGQW</sequence>
<dbReference type="AlphaFoldDB" id="A0A2I1INQ6"/>
<dbReference type="PANTHER" id="PTHR30231">
    <property type="entry name" value="DNA POLYMERASE III SUBUNIT EPSILON"/>
    <property type="match status" value="1"/>
</dbReference>
<evidence type="ECO:0000256" key="1">
    <source>
        <dbReference type="ARBA" id="ARBA00022722"/>
    </source>
</evidence>
<dbReference type="NCBIfam" id="NF005927">
    <property type="entry name" value="PRK07942.1"/>
    <property type="match status" value="1"/>
</dbReference>
<dbReference type="GO" id="GO:0008408">
    <property type="term" value="F:3'-5' exonuclease activity"/>
    <property type="evidence" value="ECO:0007669"/>
    <property type="project" value="TreeGrafter"/>
</dbReference>
<dbReference type="Gene3D" id="3.30.420.10">
    <property type="entry name" value="Ribonuclease H-like superfamily/Ribonuclease H"/>
    <property type="match status" value="1"/>
</dbReference>
<dbReference type="SUPFAM" id="SSF53098">
    <property type="entry name" value="Ribonuclease H-like"/>
    <property type="match status" value="1"/>
</dbReference>
<keyword evidence="3" id="KW-0269">Exonuclease</keyword>
<dbReference type="GO" id="GO:0003676">
    <property type="term" value="F:nucleic acid binding"/>
    <property type="evidence" value="ECO:0007669"/>
    <property type="project" value="InterPro"/>
</dbReference>
<name>A0A2I1INQ6_9ACTO</name>
<evidence type="ECO:0000259" key="4">
    <source>
        <dbReference type="SMART" id="SM00479"/>
    </source>
</evidence>